<dbReference type="NCBIfam" id="NF002231">
    <property type="entry name" value="PRK01130.1"/>
    <property type="match status" value="1"/>
</dbReference>
<dbReference type="GO" id="GO:0019262">
    <property type="term" value="P:N-acetylneuraminate catabolic process"/>
    <property type="evidence" value="ECO:0007669"/>
    <property type="project" value="UniProtKB-UniRule"/>
</dbReference>
<sequence>MTGVIDRLKGGLIVSCQALPHEPMHGAGHMAAMAAAALEGGAAGIRANSPQDIRAIRARVAVPIIGLHKVEYADSPVYITPTIREVAEVVDAGADIVAVDATERLRPGGQTLKQFFAEAKARFPGMLFMADVSTYEEGIAAIGMGFDLISTTMSGYTPHSAQRQEPDLELVGKLAAAAAGAAPIVAEGRIETPDQLREAFELGAFAAVVGSAITRPQLIARRFASAIPDSAGRKP</sequence>
<dbReference type="GO" id="GO:0006053">
    <property type="term" value="P:N-acetylmannosamine catabolic process"/>
    <property type="evidence" value="ECO:0007669"/>
    <property type="project" value="TreeGrafter"/>
</dbReference>
<dbReference type="InterPro" id="IPR011060">
    <property type="entry name" value="RibuloseP-bd_barrel"/>
</dbReference>
<evidence type="ECO:0000256" key="1">
    <source>
        <dbReference type="ARBA" id="ARBA00000056"/>
    </source>
</evidence>
<dbReference type="Gene3D" id="3.20.20.70">
    <property type="entry name" value="Aldolase class I"/>
    <property type="match status" value="1"/>
</dbReference>
<dbReference type="SUPFAM" id="SSF51366">
    <property type="entry name" value="Ribulose-phoshate binding barrel"/>
    <property type="match status" value="1"/>
</dbReference>
<comment type="function">
    <text evidence="2 7">Converts N-acetylmannosamine-6-phosphate (ManNAc-6-P) to N-acetylglucosamine-6-phosphate (GlcNAc-6-P).</text>
</comment>
<keyword evidence="5 7" id="KW-0413">Isomerase</keyword>
<reference evidence="8 9" key="1">
    <citation type="submission" date="2020-01" db="EMBL/GenBank/DDBJ databases">
        <title>Paenibacillus sp. nov., isolated from tomato rhizosphere.</title>
        <authorList>
            <person name="Weon H.-Y."/>
            <person name="Lee S.A."/>
        </authorList>
    </citation>
    <scope>NUCLEOTIDE SEQUENCE [LARGE SCALE GENOMIC DNA]</scope>
    <source>
        <strain evidence="8 9">12200R-189</strain>
    </source>
</reference>
<evidence type="ECO:0000256" key="5">
    <source>
        <dbReference type="ARBA" id="ARBA00023235"/>
    </source>
</evidence>
<dbReference type="PANTHER" id="PTHR36204">
    <property type="entry name" value="N-ACETYLMANNOSAMINE-6-PHOSPHATE 2-EPIMERASE-RELATED"/>
    <property type="match status" value="1"/>
</dbReference>
<dbReference type="InterPro" id="IPR007260">
    <property type="entry name" value="NanE"/>
</dbReference>
<keyword evidence="6 7" id="KW-0119">Carbohydrate metabolism</keyword>
<dbReference type="HAMAP" id="MF_01235">
    <property type="entry name" value="ManNAc6P_epimer"/>
    <property type="match status" value="1"/>
</dbReference>
<dbReference type="InterPro" id="IPR013785">
    <property type="entry name" value="Aldolase_TIM"/>
</dbReference>
<evidence type="ECO:0000256" key="4">
    <source>
        <dbReference type="ARBA" id="ARBA00007439"/>
    </source>
</evidence>
<evidence type="ECO:0000256" key="7">
    <source>
        <dbReference type="HAMAP-Rule" id="MF_01235"/>
    </source>
</evidence>
<comment type="pathway">
    <text evidence="3 7">Amino-sugar metabolism; N-acetylneuraminate degradation; D-fructose 6-phosphate from N-acetylneuraminate: step 3/5.</text>
</comment>
<keyword evidence="9" id="KW-1185">Reference proteome</keyword>
<gene>
    <name evidence="7" type="primary">nanE</name>
    <name evidence="8" type="ORF">GXP70_06645</name>
</gene>
<dbReference type="KEGG" id="plyc:GXP70_06645"/>
<dbReference type="EC" id="5.1.3.9" evidence="7"/>
<dbReference type="GO" id="GO:0005829">
    <property type="term" value="C:cytosol"/>
    <property type="evidence" value="ECO:0007669"/>
    <property type="project" value="TreeGrafter"/>
</dbReference>
<dbReference type="UniPathway" id="UPA00629">
    <property type="reaction ID" value="UER00682"/>
</dbReference>
<proteinExistence type="inferred from homology"/>
<evidence type="ECO:0000313" key="8">
    <source>
        <dbReference type="EMBL" id="QHT59659.1"/>
    </source>
</evidence>
<dbReference type="FunFam" id="3.20.20.70:FF:000035">
    <property type="entry name" value="Putative N-acetylmannosamine-6-phosphate 2-epimerase"/>
    <property type="match status" value="1"/>
</dbReference>
<evidence type="ECO:0000256" key="2">
    <source>
        <dbReference type="ARBA" id="ARBA00002147"/>
    </source>
</evidence>
<evidence type="ECO:0000256" key="6">
    <source>
        <dbReference type="ARBA" id="ARBA00023277"/>
    </source>
</evidence>
<dbReference type="EMBL" id="CP048209">
    <property type="protein sequence ID" value="QHT59659.1"/>
    <property type="molecule type" value="Genomic_DNA"/>
</dbReference>
<protein>
    <recommendedName>
        <fullName evidence="7">Putative N-acetylmannosamine-6-phosphate 2-epimerase</fullName>
        <ecNumber evidence="7">5.1.3.9</ecNumber>
    </recommendedName>
    <alternativeName>
        <fullName evidence="7">ManNAc-6-P epimerase</fullName>
    </alternativeName>
</protein>
<evidence type="ECO:0000313" key="9">
    <source>
        <dbReference type="Proteomes" id="UP000476064"/>
    </source>
</evidence>
<dbReference type="GO" id="GO:0047465">
    <property type="term" value="F:N-acylglucosamine-6-phosphate 2-epimerase activity"/>
    <property type="evidence" value="ECO:0007669"/>
    <property type="project" value="UniProtKB-EC"/>
</dbReference>
<comment type="catalytic activity">
    <reaction evidence="1 7">
        <text>an N-acyl-D-glucosamine 6-phosphate = an N-acyl-D-mannosamine 6-phosphate</text>
        <dbReference type="Rhea" id="RHEA:23932"/>
        <dbReference type="ChEBI" id="CHEBI:57599"/>
        <dbReference type="ChEBI" id="CHEBI:57666"/>
        <dbReference type="EC" id="5.1.3.9"/>
    </reaction>
</comment>
<dbReference type="CDD" id="cd04729">
    <property type="entry name" value="NanE"/>
    <property type="match status" value="1"/>
</dbReference>
<dbReference type="Pfam" id="PF04131">
    <property type="entry name" value="NanE"/>
    <property type="match status" value="1"/>
</dbReference>
<name>A0A6C0FXH3_9BACL</name>
<dbReference type="GO" id="GO:0005975">
    <property type="term" value="P:carbohydrate metabolic process"/>
    <property type="evidence" value="ECO:0007669"/>
    <property type="project" value="UniProtKB-UniRule"/>
</dbReference>
<dbReference type="AlphaFoldDB" id="A0A6C0FXH3"/>
<organism evidence="8 9">
    <name type="scientific">Paenibacillus lycopersici</name>
    <dbReference type="NCBI Taxonomy" id="2704462"/>
    <lineage>
        <taxon>Bacteria</taxon>
        <taxon>Bacillati</taxon>
        <taxon>Bacillota</taxon>
        <taxon>Bacilli</taxon>
        <taxon>Bacillales</taxon>
        <taxon>Paenibacillaceae</taxon>
        <taxon>Paenibacillus</taxon>
    </lineage>
</organism>
<dbReference type="PANTHER" id="PTHR36204:SF1">
    <property type="entry name" value="N-ACETYLMANNOSAMINE-6-PHOSPHATE 2-EPIMERASE-RELATED"/>
    <property type="match status" value="1"/>
</dbReference>
<accession>A0A6C0FXH3</accession>
<evidence type="ECO:0000256" key="3">
    <source>
        <dbReference type="ARBA" id="ARBA00005081"/>
    </source>
</evidence>
<dbReference type="RefSeq" id="WP_162355725.1">
    <property type="nucleotide sequence ID" value="NZ_CP048209.1"/>
</dbReference>
<comment type="similarity">
    <text evidence="4 7">Belongs to the NanE family.</text>
</comment>
<dbReference type="Proteomes" id="UP000476064">
    <property type="component" value="Chromosome"/>
</dbReference>